<dbReference type="Pfam" id="PF24803">
    <property type="entry name" value="DUF7704"/>
    <property type="match status" value="1"/>
</dbReference>
<keyword evidence="1" id="KW-1133">Transmembrane helix</keyword>
<gene>
    <name evidence="3" type="ORF">FIBSPDRAFT_937870</name>
</gene>
<proteinExistence type="predicted"/>
<keyword evidence="4" id="KW-1185">Reference proteome</keyword>
<dbReference type="AlphaFoldDB" id="A0A165ZNM0"/>
<keyword evidence="1" id="KW-0812">Transmembrane</keyword>
<dbReference type="InterPro" id="IPR056121">
    <property type="entry name" value="DUF7704"/>
</dbReference>
<evidence type="ECO:0000256" key="1">
    <source>
        <dbReference type="SAM" id="Phobius"/>
    </source>
</evidence>
<feature type="domain" description="DUF7704" evidence="2">
    <location>
        <begin position="3"/>
        <end position="141"/>
    </location>
</feature>
<reference evidence="3 4" key="1">
    <citation type="journal article" date="2016" name="Mol. Biol. Evol.">
        <title>Comparative Genomics of Early-Diverging Mushroom-Forming Fungi Provides Insights into the Origins of Lignocellulose Decay Capabilities.</title>
        <authorList>
            <person name="Nagy L.G."/>
            <person name="Riley R."/>
            <person name="Tritt A."/>
            <person name="Adam C."/>
            <person name="Daum C."/>
            <person name="Floudas D."/>
            <person name="Sun H."/>
            <person name="Yadav J.S."/>
            <person name="Pangilinan J."/>
            <person name="Larsson K.H."/>
            <person name="Matsuura K."/>
            <person name="Barry K."/>
            <person name="Labutti K."/>
            <person name="Kuo R."/>
            <person name="Ohm R.A."/>
            <person name="Bhattacharya S.S."/>
            <person name="Shirouzu T."/>
            <person name="Yoshinaga Y."/>
            <person name="Martin F.M."/>
            <person name="Grigoriev I.V."/>
            <person name="Hibbett D.S."/>
        </authorList>
    </citation>
    <scope>NUCLEOTIDE SEQUENCE [LARGE SCALE GENOMIC DNA]</scope>
    <source>
        <strain evidence="3 4">CBS 109695</strain>
    </source>
</reference>
<dbReference type="PANTHER" id="PTHR37019:SF1">
    <property type="entry name" value="EXPERA DOMAIN-CONTAINING PROTEIN"/>
    <property type="match status" value="1"/>
</dbReference>
<evidence type="ECO:0000313" key="3">
    <source>
        <dbReference type="EMBL" id="KZP10760.1"/>
    </source>
</evidence>
<feature type="transmembrane region" description="Helical" evidence="1">
    <location>
        <begin position="85"/>
        <end position="104"/>
    </location>
</feature>
<dbReference type="PANTHER" id="PTHR37019">
    <property type="entry name" value="CHROMOSOME 1, WHOLE GENOME SHOTGUN SEQUENCE"/>
    <property type="match status" value="1"/>
</dbReference>
<feature type="transmembrane region" description="Helical" evidence="1">
    <location>
        <begin position="12"/>
        <end position="31"/>
    </location>
</feature>
<accession>A0A165ZNM0</accession>
<keyword evidence="1" id="KW-0472">Membrane</keyword>
<feature type="transmembrane region" description="Helical" evidence="1">
    <location>
        <begin position="51"/>
        <end position="73"/>
    </location>
</feature>
<feature type="transmembrane region" description="Helical" evidence="1">
    <location>
        <begin position="124"/>
        <end position="145"/>
    </location>
</feature>
<name>A0A165ZNM0_9AGAM</name>
<evidence type="ECO:0000313" key="4">
    <source>
        <dbReference type="Proteomes" id="UP000076532"/>
    </source>
</evidence>
<dbReference type="OrthoDB" id="5313995at2759"/>
<sequence length="152" mass="16441">MSSTMPSFYRIWFTVVDPLLSIAGVLGNLFAPTTILNSYSPSFVSPPATETIYLLDATAGFLAGLVLLQVVLLRARPTDVTVWRVLQASMLLVDLAMLGGFARALSAQGRTVWRVWRAEEWTNLVIIAGVAVIRTAFVLGVGMGGQRKGKTV</sequence>
<organism evidence="3 4">
    <name type="scientific">Athelia psychrophila</name>
    <dbReference type="NCBI Taxonomy" id="1759441"/>
    <lineage>
        <taxon>Eukaryota</taxon>
        <taxon>Fungi</taxon>
        <taxon>Dikarya</taxon>
        <taxon>Basidiomycota</taxon>
        <taxon>Agaricomycotina</taxon>
        <taxon>Agaricomycetes</taxon>
        <taxon>Agaricomycetidae</taxon>
        <taxon>Atheliales</taxon>
        <taxon>Atheliaceae</taxon>
        <taxon>Athelia</taxon>
    </lineage>
</organism>
<evidence type="ECO:0000259" key="2">
    <source>
        <dbReference type="Pfam" id="PF24803"/>
    </source>
</evidence>
<dbReference type="EMBL" id="KV417674">
    <property type="protein sequence ID" value="KZP10760.1"/>
    <property type="molecule type" value="Genomic_DNA"/>
</dbReference>
<dbReference type="Proteomes" id="UP000076532">
    <property type="component" value="Unassembled WGS sequence"/>
</dbReference>
<protein>
    <recommendedName>
        <fullName evidence="2">DUF7704 domain-containing protein</fullName>
    </recommendedName>
</protein>